<keyword evidence="2" id="KW-1185">Reference proteome</keyword>
<dbReference type="EMBL" id="NGKA01000001">
    <property type="protein sequence ID" value="RSU15526.1"/>
    <property type="molecule type" value="Genomic_DNA"/>
</dbReference>
<gene>
    <name evidence="1" type="ORF">CBF29_00150</name>
</gene>
<dbReference type="OrthoDB" id="2183593at2"/>
<protein>
    <submittedName>
        <fullName evidence="1">Uncharacterized protein</fullName>
    </submittedName>
</protein>
<dbReference type="AlphaFoldDB" id="A0A430B588"/>
<reference evidence="1 2" key="1">
    <citation type="submission" date="2017-05" db="EMBL/GenBank/DDBJ databases">
        <title>Vagococcus spp. assemblies.</title>
        <authorList>
            <person name="Gulvik C.A."/>
        </authorList>
    </citation>
    <scope>NUCLEOTIDE SEQUENCE [LARGE SCALE GENOMIC DNA]</scope>
    <source>
        <strain evidence="1 2">CCUG 51432</strain>
    </source>
</reference>
<evidence type="ECO:0000313" key="1">
    <source>
        <dbReference type="EMBL" id="RSU15526.1"/>
    </source>
</evidence>
<dbReference type="Proteomes" id="UP000287605">
    <property type="component" value="Unassembled WGS sequence"/>
</dbReference>
<accession>A0A430B588</accession>
<dbReference type="RefSeq" id="WP_126805999.1">
    <property type="nucleotide sequence ID" value="NZ_NGKA01000001.1"/>
</dbReference>
<organism evidence="1 2">
    <name type="scientific">Vagococcus elongatus</name>
    <dbReference type="NCBI Taxonomy" id="180344"/>
    <lineage>
        <taxon>Bacteria</taxon>
        <taxon>Bacillati</taxon>
        <taxon>Bacillota</taxon>
        <taxon>Bacilli</taxon>
        <taxon>Lactobacillales</taxon>
        <taxon>Enterococcaceae</taxon>
        <taxon>Vagococcus</taxon>
    </lineage>
</organism>
<proteinExistence type="predicted"/>
<name>A0A430B588_9ENTE</name>
<comment type="caution">
    <text evidence="1">The sequence shown here is derived from an EMBL/GenBank/DDBJ whole genome shotgun (WGS) entry which is preliminary data.</text>
</comment>
<sequence length="145" mass="17089">MKIEWSKYLKEDPNFSALTENQEYINVWEIFLQQHQQELNKQKEELILVGGNLTIEAPHMILEYLLINNKSNTIKDVEIGVTLFIRGEKYFKGKLITPKERYADFEPNTARLDLIDFGSQNLEDAILTPEDYELKIDYCKEKQSE</sequence>
<evidence type="ECO:0000313" key="2">
    <source>
        <dbReference type="Proteomes" id="UP000287605"/>
    </source>
</evidence>